<organism evidence="1 2">
    <name type="scientific">Molorchus minor</name>
    <dbReference type="NCBI Taxonomy" id="1323400"/>
    <lineage>
        <taxon>Eukaryota</taxon>
        <taxon>Metazoa</taxon>
        <taxon>Ecdysozoa</taxon>
        <taxon>Arthropoda</taxon>
        <taxon>Hexapoda</taxon>
        <taxon>Insecta</taxon>
        <taxon>Pterygota</taxon>
        <taxon>Neoptera</taxon>
        <taxon>Endopterygota</taxon>
        <taxon>Coleoptera</taxon>
        <taxon>Polyphaga</taxon>
        <taxon>Cucujiformia</taxon>
        <taxon>Chrysomeloidea</taxon>
        <taxon>Cerambycidae</taxon>
        <taxon>Lamiinae</taxon>
        <taxon>Monochamini</taxon>
        <taxon>Molorchus</taxon>
    </lineage>
</organism>
<dbReference type="Proteomes" id="UP001162164">
    <property type="component" value="Unassembled WGS sequence"/>
</dbReference>
<gene>
    <name evidence="1" type="ORF">NQ317_002023</name>
</gene>
<sequence length="74" mass="8563">MGCSNRVQRQKFIPCMYFQNFIDGFGNIEEKPSSRCLIQRDIAPLENTGKGSRLEPIDQHQPLANVDIRNLFEH</sequence>
<reference evidence="1" key="1">
    <citation type="journal article" date="2023" name="Insect Mol. Biol.">
        <title>Genome sequencing provides insights into the evolution of gene families encoding plant cell wall-degrading enzymes in longhorned beetles.</title>
        <authorList>
            <person name="Shin N.R."/>
            <person name="Okamura Y."/>
            <person name="Kirsch R."/>
            <person name="Pauchet Y."/>
        </authorList>
    </citation>
    <scope>NUCLEOTIDE SEQUENCE</scope>
    <source>
        <strain evidence="1">MMC_N1</strain>
    </source>
</reference>
<keyword evidence="2" id="KW-1185">Reference proteome</keyword>
<name>A0ABQ9JQV4_9CUCU</name>
<evidence type="ECO:0000313" key="2">
    <source>
        <dbReference type="Proteomes" id="UP001162164"/>
    </source>
</evidence>
<dbReference type="EMBL" id="JAPWTJ010000301">
    <property type="protein sequence ID" value="KAJ8979944.1"/>
    <property type="molecule type" value="Genomic_DNA"/>
</dbReference>
<accession>A0ABQ9JQV4</accession>
<proteinExistence type="predicted"/>
<protein>
    <submittedName>
        <fullName evidence="1">Uncharacterized protein</fullName>
    </submittedName>
</protein>
<comment type="caution">
    <text evidence="1">The sequence shown here is derived from an EMBL/GenBank/DDBJ whole genome shotgun (WGS) entry which is preliminary data.</text>
</comment>
<evidence type="ECO:0000313" key="1">
    <source>
        <dbReference type="EMBL" id="KAJ8979944.1"/>
    </source>
</evidence>